<gene>
    <name evidence="6" type="ORF">JNB62_16560</name>
</gene>
<evidence type="ECO:0000256" key="1">
    <source>
        <dbReference type="ARBA" id="ARBA00023015"/>
    </source>
</evidence>
<sequence length="219" mass="23777">MTDSADGLRERRRAETTRALIRAARRFTAEHGLAGFTVEELCAEADVSRRTFFNYFASKDDAVLGVPIERADAAAVARFVAGGSPGPGLSPNLLTDLAVLAEERWRALDIAPDTVHDLFRAVEKEPRLLGRMLELGAEGERYDAQLIEQREGLEPGDLRAEVAAQVVGAVVRSAAGEFLGTDDTGTFIEIFERRIDAARDLFSTQTALTAQTASTGRPE</sequence>
<proteinExistence type="predicted"/>
<feature type="domain" description="HTH tetR-type" evidence="5">
    <location>
        <begin position="14"/>
        <end position="74"/>
    </location>
</feature>
<organism evidence="6 7">
    <name type="scientific">Microbacterium jejuense</name>
    <dbReference type="NCBI Taxonomy" id="1263637"/>
    <lineage>
        <taxon>Bacteria</taxon>
        <taxon>Bacillati</taxon>
        <taxon>Actinomycetota</taxon>
        <taxon>Actinomycetes</taxon>
        <taxon>Micrococcales</taxon>
        <taxon>Microbacteriaceae</taxon>
        <taxon>Microbacterium</taxon>
    </lineage>
</organism>
<dbReference type="SUPFAM" id="SSF46689">
    <property type="entry name" value="Homeodomain-like"/>
    <property type="match status" value="1"/>
</dbReference>
<name>A0ABS7HQQ2_9MICO</name>
<protein>
    <submittedName>
        <fullName evidence="6">Helix-turn-helix transcriptional regulator</fullName>
    </submittedName>
</protein>
<keyword evidence="2 4" id="KW-0238">DNA-binding</keyword>
<evidence type="ECO:0000313" key="6">
    <source>
        <dbReference type="EMBL" id="MBW9095296.1"/>
    </source>
</evidence>
<evidence type="ECO:0000313" key="7">
    <source>
        <dbReference type="Proteomes" id="UP001196843"/>
    </source>
</evidence>
<dbReference type="InterPro" id="IPR009057">
    <property type="entry name" value="Homeodomain-like_sf"/>
</dbReference>
<evidence type="ECO:0000256" key="3">
    <source>
        <dbReference type="ARBA" id="ARBA00023163"/>
    </source>
</evidence>
<dbReference type="Pfam" id="PF00440">
    <property type="entry name" value="TetR_N"/>
    <property type="match status" value="1"/>
</dbReference>
<dbReference type="InterPro" id="IPR001647">
    <property type="entry name" value="HTH_TetR"/>
</dbReference>
<dbReference type="Proteomes" id="UP001196843">
    <property type="component" value="Unassembled WGS sequence"/>
</dbReference>
<dbReference type="InterPro" id="IPR050109">
    <property type="entry name" value="HTH-type_TetR-like_transc_reg"/>
</dbReference>
<feature type="DNA-binding region" description="H-T-H motif" evidence="4">
    <location>
        <begin position="37"/>
        <end position="56"/>
    </location>
</feature>
<dbReference type="RefSeq" id="WP_220302004.1">
    <property type="nucleotide sequence ID" value="NZ_JAEUAW010000016.1"/>
</dbReference>
<dbReference type="PANTHER" id="PTHR30055">
    <property type="entry name" value="HTH-TYPE TRANSCRIPTIONAL REGULATOR RUTR"/>
    <property type="match status" value="1"/>
</dbReference>
<dbReference type="InterPro" id="IPR023772">
    <property type="entry name" value="DNA-bd_HTH_TetR-type_CS"/>
</dbReference>
<keyword evidence="3" id="KW-0804">Transcription</keyword>
<comment type="caution">
    <text evidence="6">The sequence shown here is derived from an EMBL/GenBank/DDBJ whole genome shotgun (WGS) entry which is preliminary data.</text>
</comment>
<evidence type="ECO:0000256" key="4">
    <source>
        <dbReference type="PROSITE-ProRule" id="PRU00335"/>
    </source>
</evidence>
<evidence type="ECO:0000259" key="5">
    <source>
        <dbReference type="PROSITE" id="PS50977"/>
    </source>
</evidence>
<evidence type="ECO:0000256" key="2">
    <source>
        <dbReference type="ARBA" id="ARBA00023125"/>
    </source>
</evidence>
<dbReference type="Gene3D" id="1.10.357.10">
    <property type="entry name" value="Tetracycline Repressor, domain 2"/>
    <property type="match status" value="1"/>
</dbReference>
<dbReference type="PROSITE" id="PS50977">
    <property type="entry name" value="HTH_TETR_2"/>
    <property type="match status" value="1"/>
</dbReference>
<reference evidence="6 7" key="1">
    <citation type="journal article" date="2021" name="MBio">
        <title>Poor Competitiveness of Bradyrhizobium in Pigeon Pea Root Colonization in Indian Soils.</title>
        <authorList>
            <person name="Chalasani D."/>
            <person name="Basu A."/>
            <person name="Pullabhotla S.V.S.R.N."/>
            <person name="Jorrin B."/>
            <person name="Neal A.L."/>
            <person name="Poole P.S."/>
            <person name="Podile A.R."/>
            <person name="Tkacz A."/>
        </authorList>
    </citation>
    <scope>NUCLEOTIDE SEQUENCE [LARGE SCALE GENOMIC DNA]</scope>
    <source>
        <strain evidence="6 7">HU14</strain>
    </source>
</reference>
<dbReference type="PANTHER" id="PTHR30055:SF238">
    <property type="entry name" value="MYCOFACTOCIN BIOSYNTHESIS TRANSCRIPTIONAL REGULATOR MFTR-RELATED"/>
    <property type="match status" value="1"/>
</dbReference>
<keyword evidence="1" id="KW-0805">Transcription regulation</keyword>
<keyword evidence="7" id="KW-1185">Reference proteome</keyword>
<accession>A0ABS7HQQ2</accession>
<dbReference type="EMBL" id="JAEUAW010000016">
    <property type="protein sequence ID" value="MBW9095296.1"/>
    <property type="molecule type" value="Genomic_DNA"/>
</dbReference>
<dbReference type="PROSITE" id="PS01081">
    <property type="entry name" value="HTH_TETR_1"/>
    <property type="match status" value="1"/>
</dbReference>